<dbReference type="Pfam" id="PF00216">
    <property type="entry name" value="Bac_DNA_binding"/>
    <property type="match status" value="1"/>
</dbReference>
<dbReference type="GO" id="GO:0003677">
    <property type="term" value="F:DNA binding"/>
    <property type="evidence" value="ECO:0007669"/>
    <property type="project" value="UniProtKB-KW"/>
</dbReference>
<comment type="caution">
    <text evidence="4">The sequence shown here is derived from an EMBL/GenBank/DDBJ whole genome shotgun (WGS) entry which is preliminary data.</text>
</comment>
<feature type="compositionally biased region" description="Basic and acidic residues" evidence="3">
    <location>
        <begin position="105"/>
        <end position="117"/>
    </location>
</feature>
<dbReference type="RefSeq" id="WP_032598283.1">
    <property type="nucleotide sequence ID" value="NZ_JGDS01000051.1"/>
</dbReference>
<dbReference type="PATRIC" id="fig|1339314.3.peg.2484"/>
<evidence type="ECO:0000256" key="1">
    <source>
        <dbReference type="ARBA" id="ARBA00010529"/>
    </source>
</evidence>
<organism evidence="4 5">
    <name type="scientific">Bacteroides fragilis str. 3976T8</name>
    <dbReference type="NCBI Taxonomy" id="1339314"/>
    <lineage>
        <taxon>Bacteria</taxon>
        <taxon>Pseudomonadati</taxon>
        <taxon>Bacteroidota</taxon>
        <taxon>Bacteroidia</taxon>
        <taxon>Bacteroidales</taxon>
        <taxon>Bacteroidaceae</taxon>
        <taxon>Bacteroides</taxon>
    </lineage>
</organism>
<dbReference type="GO" id="GO:0030527">
    <property type="term" value="F:structural constituent of chromatin"/>
    <property type="evidence" value="ECO:0007669"/>
    <property type="project" value="InterPro"/>
</dbReference>
<feature type="region of interest" description="Disordered" evidence="3">
    <location>
        <begin position="93"/>
        <end position="117"/>
    </location>
</feature>
<reference evidence="4 5" key="1">
    <citation type="submission" date="2014-02" db="EMBL/GenBank/DDBJ databases">
        <authorList>
            <person name="Sears C."/>
            <person name="Carroll K."/>
            <person name="Sack B.R."/>
            <person name="Qadri F."/>
            <person name="Myers L.L."/>
            <person name="Chung G.-T."/>
            <person name="Escheverria P."/>
            <person name="Fraser C.M."/>
            <person name="Sadzewicz L."/>
            <person name="Shefchek K.A."/>
            <person name="Tallon L."/>
            <person name="Das S.P."/>
            <person name="Daugherty S."/>
            <person name="Mongodin E.F."/>
        </authorList>
    </citation>
    <scope>NUCLEOTIDE SEQUENCE [LARGE SCALE GENOMIC DNA]</scope>
    <source>
        <strain evidence="4 5">3976T8</strain>
    </source>
</reference>
<accession>A0A016APJ0</accession>
<evidence type="ECO:0000313" key="5">
    <source>
        <dbReference type="Proteomes" id="UP000020938"/>
    </source>
</evidence>
<comment type="similarity">
    <text evidence="1">Belongs to the bacterial histone-like protein family.</text>
</comment>
<gene>
    <name evidence="4" type="ORF">M123_2279</name>
</gene>
<dbReference type="InterPro" id="IPR010992">
    <property type="entry name" value="IHF-like_DNA-bd_dom_sf"/>
</dbReference>
<proteinExistence type="inferred from homology"/>
<dbReference type="AlphaFoldDB" id="A0A016APJ0"/>
<protein>
    <submittedName>
        <fullName evidence="4">Bacterial DNA-binding family protein</fullName>
    </submittedName>
</protein>
<evidence type="ECO:0000256" key="3">
    <source>
        <dbReference type="SAM" id="MobiDB-lite"/>
    </source>
</evidence>
<evidence type="ECO:0000256" key="2">
    <source>
        <dbReference type="ARBA" id="ARBA00023125"/>
    </source>
</evidence>
<name>A0A016APJ0_BACFG</name>
<sequence>MNKKQLIDKVSLKLKRDKNVCYPKWELASIIEPVLETIMETLGHNEEIHLNNFGRFLIKEKKGSRYYNINTKRTEIAPDRKILQFIPCKGFHFDAPRNASPDSTDTSKKSTDEKADK</sequence>
<dbReference type="EMBL" id="JGDS01000051">
    <property type="protein sequence ID" value="EXZ73335.1"/>
    <property type="molecule type" value="Genomic_DNA"/>
</dbReference>
<keyword evidence="2 4" id="KW-0238">DNA-binding</keyword>
<dbReference type="InterPro" id="IPR000119">
    <property type="entry name" value="Hist_DNA-bd"/>
</dbReference>
<dbReference type="SUPFAM" id="SSF47729">
    <property type="entry name" value="IHF-like DNA-binding proteins"/>
    <property type="match status" value="1"/>
</dbReference>
<dbReference type="Proteomes" id="UP000020938">
    <property type="component" value="Unassembled WGS sequence"/>
</dbReference>
<dbReference type="Gene3D" id="4.10.520.10">
    <property type="entry name" value="IHF-like DNA-binding proteins"/>
    <property type="match status" value="1"/>
</dbReference>
<evidence type="ECO:0000313" key="4">
    <source>
        <dbReference type="EMBL" id="EXZ73335.1"/>
    </source>
</evidence>